<dbReference type="AlphaFoldDB" id="A0A8J5TH67"/>
<sequence>MMDKSFIQLPFLLLLLILLTSPSADASPVNAGVFGPSRSNGDCLGCVRPPPPPPTIIDPPCFRCPAGTYLVSRRPCKCSDKWDPAVARPTPASVLFG</sequence>
<evidence type="ECO:0000313" key="2">
    <source>
        <dbReference type="EMBL" id="KAG7175184.1"/>
    </source>
</evidence>
<protein>
    <submittedName>
        <fullName evidence="2">Uncharacterized protein</fullName>
    </submittedName>
</protein>
<keyword evidence="3" id="KW-1185">Reference proteome</keyword>
<keyword evidence="1" id="KW-0732">Signal</keyword>
<proteinExistence type="predicted"/>
<dbReference type="Proteomes" id="UP000747542">
    <property type="component" value="Unassembled WGS sequence"/>
</dbReference>
<evidence type="ECO:0000256" key="1">
    <source>
        <dbReference type="SAM" id="SignalP"/>
    </source>
</evidence>
<feature type="chain" id="PRO_5035314997" evidence="1">
    <location>
        <begin position="27"/>
        <end position="97"/>
    </location>
</feature>
<reference evidence="2" key="1">
    <citation type="journal article" date="2021" name="Sci. Adv.">
        <title>The American lobster genome reveals insights on longevity, neural, and immune adaptations.</title>
        <authorList>
            <person name="Polinski J.M."/>
            <person name="Zimin A.V."/>
            <person name="Clark K.F."/>
            <person name="Kohn A.B."/>
            <person name="Sadowski N."/>
            <person name="Timp W."/>
            <person name="Ptitsyn A."/>
            <person name="Khanna P."/>
            <person name="Romanova D.Y."/>
            <person name="Williams P."/>
            <person name="Greenwood S.J."/>
            <person name="Moroz L.L."/>
            <person name="Walt D.R."/>
            <person name="Bodnar A.G."/>
        </authorList>
    </citation>
    <scope>NUCLEOTIDE SEQUENCE</scope>
    <source>
        <strain evidence="2">GMGI-L3</strain>
    </source>
</reference>
<dbReference type="EMBL" id="JAHLQT010006108">
    <property type="protein sequence ID" value="KAG7175184.1"/>
    <property type="molecule type" value="Genomic_DNA"/>
</dbReference>
<organism evidence="2 3">
    <name type="scientific">Homarus americanus</name>
    <name type="common">American lobster</name>
    <dbReference type="NCBI Taxonomy" id="6706"/>
    <lineage>
        <taxon>Eukaryota</taxon>
        <taxon>Metazoa</taxon>
        <taxon>Ecdysozoa</taxon>
        <taxon>Arthropoda</taxon>
        <taxon>Crustacea</taxon>
        <taxon>Multicrustacea</taxon>
        <taxon>Malacostraca</taxon>
        <taxon>Eumalacostraca</taxon>
        <taxon>Eucarida</taxon>
        <taxon>Decapoda</taxon>
        <taxon>Pleocyemata</taxon>
        <taxon>Astacidea</taxon>
        <taxon>Nephropoidea</taxon>
        <taxon>Nephropidae</taxon>
        <taxon>Homarus</taxon>
    </lineage>
</organism>
<evidence type="ECO:0000313" key="3">
    <source>
        <dbReference type="Proteomes" id="UP000747542"/>
    </source>
</evidence>
<name>A0A8J5TH67_HOMAM</name>
<accession>A0A8J5TH67</accession>
<gene>
    <name evidence="2" type="ORF">Hamer_G001196</name>
</gene>
<comment type="caution">
    <text evidence="2">The sequence shown here is derived from an EMBL/GenBank/DDBJ whole genome shotgun (WGS) entry which is preliminary data.</text>
</comment>
<feature type="signal peptide" evidence="1">
    <location>
        <begin position="1"/>
        <end position="26"/>
    </location>
</feature>